<feature type="region of interest" description="Disordered" evidence="13">
    <location>
        <begin position="335"/>
        <end position="377"/>
    </location>
</feature>
<comment type="function">
    <text evidence="11">Involved in deacetylation of histones, chromatin assembly and chromosome segregation. May act as a transcriptional oscillator, directing histone deacetylases to specific chromosomal domains. Component of the NuA4 histone acetyltransferase complex which is involved in transcriptional activation of selected genes principally by acetylation of nucleosomal histone H4 and H2A. The NuA4 complex is also involved in DNA repair.</text>
</comment>
<dbReference type="InterPro" id="IPR026541">
    <property type="entry name" value="MRG_dom"/>
</dbReference>
<keyword evidence="6" id="KW-0156">Chromatin regulator</keyword>
<comment type="subunit">
    <text evidence="3">Component of the NuA4 histone acetyltransferase complex.</text>
</comment>
<dbReference type="AlphaFoldDB" id="A0A1E1LX70"/>
<dbReference type="Gene3D" id="1.10.274.30">
    <property type="entry name" value="MRG domain"/>
    <property type="match status" value="1"/>
</dbReference>
<dbReference type="PANTHER" id="PTHR10880">
    <property type="entry name" value="MORTALITY FACTOR 4-LIKE PROTEIN"/>
    <property type="match status" value="1"/>
</dbReference>
<keyword evidence="16" id="KW-1185">Reference proteome</keyword>
<keyword evidence="7" id="KW-0805">Transcription regulation</keyword>
<keyword evidence="8" id="KW-0804">Transcription</keyword>
<dbReference type="Pfam" id="PF05712">
    <property type="entry name" value="MRG"/>
    <property type="match status" value="1"/>
</dbReference>
<sequence length="904" mass="98643">MLIYDDAGYGSDTTISQDWESMYHPAICQCGNHSEAAALHNAPDGQSNKLVPGTSKNAGLSKVLQWRRRVRSYDPAGLIVGATADYHKVVFDYNNSLSIDIGLPTSSIAIVDGFSRLSEVNSGAGTILRDPTHRDPSHNISAHYLSSSSHITTGNISTGASKFALHNPVTSIDKNIDIDNMPNNIMPIKWVVRYEGSTPPNTPTKKGQYGTGVFAKPSSIVSQVGQGNNIGHKSTLSVEKAENILPATATALQKLAAGVNEAAKTLDLTVVSPKTPPRLRIKLVNMSHSNAIPSTTTSAIASEPMVFEDPFSNKQLLGRKAVSATMLFMRAGRVKSTSTPVSKRASKRKATSNTTTGEVTTMESSIPTHAPKKRKSSIKAVGITDEVPGMATDETTNKGELKARNPSLNKRKASKISISKPSPSVLNNDKLATPIAPPTKRARKSRVAPMSTSSEAITEANNEPSAPVAVSRAARAARRNGEEEEELVEVGKKTRRIYQDWSDPKSSAWDVIRFLESDEMLAKDDLLQLPPKNFTYIDEVNMKLKNPNKYFSSPPKAPRSTPHPKLVEHAKRGTSTDMLRVYYDGVPHDRVLPLAGQINIPKTGSGRKPSPSGQGRNSKPKSPLVASTPAHEVETSVESLSLPSLSSSILESSYTLVSPATYATPVKVSEQSFAAFSATAHAPRAKKIRNRKDPADVFASVFPEFAAMYDVLTKSDLQEETFHTRPSIQLPVPDHIKAILVDDWENVTKNQQLVPLPAAYSVNKILDDYLDFETSKRQTGSATADILDEVVAGLREYFEKTLGRILLYRFERSQYIEVRDGFNKSTGELAGKSVSDTYGAEHLCRLIVTLPELIAQTNMDTQSANRLREELTKFTIWIGRNVSKYFVSEYETPGPEYAEKARSG</sequence>
<dbReference type="GO" id="GO:0006355">
    <property type="term" value="P:regulation of DNA-templated transcription"/>
    <property type="evidence" value="ECO:0007669"/>
    <property type="project" value="InterPro"/>
</dbReference>
<evidence type="ECO:0000313" key="16">
    <source>
        <dbReference type="Proteomes" id="UP000177625"/>
    </source>
</evidence>
<evidence type="ECO:0000256" key="7">
    <source>
        <dbReference type="ARBA" id="ARBA00023015"/>
    </source>
</evidence>
<evidence type="ECO:0000256" key="4">
    <source>
        <dbReference type="ARBA" id="ARBA00018505"/>
    </source>
</evidence>
<feature type="compositionally biased region" description="Polar residues" evidence="13">
    <location>
        <begin position="450"/>
        <end position="464"/>
    </location>
</feature>
<accession>A0A1E1LX70</accession>
<dbReference type="InterPro" id="IPR008676">
    <property type="entry name" value="MRG"/>
</dbReference>
<dbReference type="GO" id="GO:0032221">
    <property type="term" value="C:Rpd3S complex"/>
    <property type="evidence" value="ECO:0007669"/>
    <property type="project" value="TreeGrafter"/>
</dbReference>
<evidence type="ECO:0000256" key="8">
    <source>
        <dbReference type="ARBA" id="ARBA00023163"/>
    </source>
</evidence>
<evidence type="ECO:0000256" key="10">
    <source>
        <dbReference type="ARBA" id="ARBA00023242"/>
    </source>
</evidence>
<evidence type="ECO:0000256" key="11">
    <source>
        <dbReference type="ARBA" id="ARBA00057322"/>
    </source>
</evidence>
<feature type="compositionally biased region" description="Polar residues" evidence="13">
    <location>
        <begin position="351"/>
        <end position="367"/>
    </location>
</feature>
<organism evidence="15 16">
    <name type="scientific">Rhynchosporium secalis</name>
    <name type="common">Barley scald fungus</name>
    <dbReference type="NCBI Taxonomy" id="38038"/>
    <lineage>
        <taxon>Eukaryota</taxon>
        <taxon>Fungi</taxon>
        <taxon>Dikarya</taxon>
        <taxon>Ascomycota</taxon>
        <taxon>Pezizomycotina</taxon>
        <taxon>Leotiomycetes</taxon>
        <taxon>Helotiales</taxon>
        <taxon>Ploettnerulaceae</taxon>
        <taxon>Rhynchosporium</taxon>
    </lineage>
</organism>
<evidence type="ECO:0000256" key="6">
    <source>
        <dbReference type="ARBA" id="ARBA00022853"/>
    </source>
</evidence>
<evidence type="ECO:0000256" key="13">
    <source>
        <dbReference type="SAM" id="MobiDB-lite"/>
    </source>
</evidence>
<evidence type="ECO:0000259" key="14">
    <source>
        <dbReference type="Pfam" id="PF05712"/>
    </source>
</evidence>
<dbReference type="GO" id="GO:0035267">
    <property type="term" value="C:NuA4 histone acetyltransferase complex"/>
    <property type="evidence" value="ECO:0007669"/>
    <property type="project" value="TreeGrafter"/>
</dbReference>
<dbReference type="FunFam" id="1.10.274.30:FF:000004">
    <property type="entry name" value="Putative Chromatin modification-related protein eaf3"/>
    <property type="match status" value="1"/>
</dbReference>
<keyword evidence="9" id="KW-0234">DNA repair</keyword>
<dbReference type="GO" id="GO:0006325">
    <property type="term" value="P:chromatin organization"/>
    <property type="evidence" value="ECO:0007669"/>
    <property type="project" value="UniProtKB-KW"/>
</dbReference>
<gene>
    <name evidence="15" type="ORF">RSE6_01197</name>
</gene>
<feature type="domain" description="MRG" evidence="14">
    <location>
        <begin position="716"/>
        <end position="891"/>
    </location>
</feature>
<evidence type="ECO:0000256" key="3">
    <source>
        <dbReference type="ARBA" id="ARBA00011353"/>
    </source>
</evidence>
<evidence type="ECO:0000256" key="5">
    <source>
        <dbReference type="ARBA" id="ARBA00022763"/>
    </source>
</evidence>
<protein>
    <recommendedName>
        <fullName evidence="4">Chromatin modification-related protein EAF3</fullName>
    </recommendedName>
    <alternativeName>
        <fullName evidence="12">Chromatin modification-related protein eaf3</fullName>
    </alternativeName>
</protein>
<feature type="region of interest" description="Disordered" evidence="13">
    <location>
        <begin position="548"/>
        <end position="571"/>
    </location>
</feature>
<dbReference type="PROSITE" id="PS51640">
    <property type="entry name" value="MRG"/>
    <property type="match status" value="1"/>
</dbReference>
<comment type="subcellular location">
    <subcellularLocation>
        <location evidence="1">Nucleus</location>
    </subcellularLocation>
</comment>
<dbReference type="GO" id="GO:0006281">
    <property type="term" value="P:DNA repair"/>
    <property type="evidence" value="ECO:0007669"/>
    <property type="project" value="UniProtKB-KW"/>
</dbReference>
<evidence type="ECO:0000256" key="12">
    <source>
        <dbReference type="ARBA" id="ARBA00072864"/>
    </source>
</evidence>
<evidence type="ECO:0000256" key="2">
    <source>
        <dbReference type="ARBA" id="ARBA00009093"/>
    </source>
</evidence>
<evidence type="ECO:0000256" key="1">
    <source>
        <dbReference type="ARBA" id="ARBA00004123"/>
    </source>
</evidence>
<name>A0A1E1LX70_RHYSE</name>
<feature type="compositionally biased region" description="Low complexity" evidence="13">
    <location>
        <begin position="415"/>
        <end position="424"/>
    </location>
</feature>
<feature type="region of interest" description="Disordered" evidence="13">
    <location>
        <begin position="406"/>
        <end position="469"/>
    </location>
</feature>
<evidence type="ECO:0000256" key="9">
    <source>
        <dbReference type="ARBA" id="ARBA00023204"/>
    </source>
</evidence>
<reference evidence="16" key="1">
    <citation type="submission" date="2016-03" db="EMBL/GenBank/DDBJ databases">
        <authorList>
            <person name="Guldener U."/>
        </authorList>
    </citation>
    <scope>NUCLEOTIDE SEQUENCE [LARGE SCALE GENOMIC DNA]</scope>
</reference>
<dbReference type="EMBL" id="FJVC01000035">
    <property type="protein sequence ID" value="CZT41456.1"/>
    <property type="molecule type" value="Genomic_DNA"/>
</dbReference>
<dbReference type="InterPro" id="IPR038217">
    <property type="entry name" value="MRG_C_sf"/>
</dbReference>
<keyword evidence="10" id="KW-0539">Nucleus</keyword>
<keyword evidence="5" id="KW-0227">DNA damage</keyword>
<comment type="similarity">
    <text evidence="2">Belongs to the MRG family.</text>
</comment>
<proteinExistence type="inferred from homology"/>
<feature type="region of interest" description="Disordered" evidence="13">
    <location>
        <begin position="596"/>
        <end position="632"/>
    </location>
</feature>
<dbReference type="Proteomes" id="UP000177625">
    <property type="component" value="Unassembled WGS sequence"/>
</dbReference>
<evidence type="ECO:0000313" key="15">
    <source>
        <dbReference type="EMBL" id="CZT41456.1"/>
    </source>
</evidence>
<dbReference type="PANTHER" id="PTHR10880:SF15">
    <property type="entry name" value="MSL COMPLEX SUBUNIT 3"/>
    <property type="match status" value="1"/>
</dbReference>